<dbReference type="OMA" id="IAVWGRA"/>
<dbReference type="EMBL" id="JH921446">
    <property type="protein sequence ID" value="EKD14336.1"/>
    <property type="molecule type" value="Genomic_DNA"/>
</dbReference>
<sequence>MAGLVNYLFNTLSAAIFGTEAGEEEETMPTAYYDCDRYTPSTEDVLSVKDVLCKEFKLPLELVDSIIDFAEYWPRTTTCRTGGELHVRSGRSIENQFMLRSYPLGYIPNEDAPTICPMISTGNHEFPVMPAQPYNLNADILQHDNREEVFSRWTEASQIRGEHACRKIVFTIVSHDQGWGGSSADRGTYRGSYTWFDVGKETIHTCEDTSVVNRMNRDAFPVLLPRHGAPVEFEGNVPLACTVETTVPTVNSSSPDRFEHPLMPTMKSLQKNLTATRQSQEHKITWSFQDNIMNPDSVAGTDLESQGRGSETANGAFVKDMKVGDIVTVWAKARFPGWVNIVESVKIDVYYAV</sequence>
<dbReference type="KEGG" id="mbe:MBM_07566"/>
<proteinExistence type="predicted"/>
<organism evidence="1 2">
    <name type="scientific">Marssonina brunnea f. sp. multigermtubi (strain MB_m1)</name>
    <name type="common">Marssonina leaf spot fungus</name>
    <dbReference type="NCBI Taxonomy" id="1072389"/>
    <lineage>
        <taxon>Eukaryota</taxon>
        <taxon>Fungi</taxon>
        <taxon>Dikarya</taxon>
        <taxon>Ascomycota</taxon>
        <taxon>Pezizomycotina</taxon>
        <taxon>Leotiomycetes</taxon>
        <taxon>Helotiales</taxon>
        <taxon>Drepanopezizaceae</taxon>
        <taxon>Drepanopeziza</taxon>
    </lineage>
</organism>
<dbReference type="STRING" id="1072389.K1WN59"/>
<gene>
    <name evidence="1" type="ORF">MBM_07566</name>
</gene>
<dbReference type="OrthoDB" id="66095at2759"/>
<keyword evidence="2" id="KW-1185">Reference proteome</keyword>
<dbReference type="AlphaFoldDB" id="K1WN59"/>
<dbReference type="InParanoid" id="K1WN59"/>
<evidence type="ECO:0000313" key="2">
    <source>
        <dbReference type="Proteomes" id="UP000006753"/>
    </source>
</evidence>
<reference evidence="1 2" key="1">
    <citation type="journal article" date="2012" name="BMC Genomics">
        <title>Sequencing the genome of Marssonina brunnea reveals fungus-poplar co-evolution.</title>
        <authorList>
            <person name="Zhu S."/>
            <person name="Cao Y.-Z."/>
            <person name="Jiang C."/>
            <person name="Tan B.-Y."/>
            <person name="Wang Z."/>
            <person name="Feng S."/>
            <person name="Zhang L."/>
            <person name="Su X.-H."/>
            <person name="Brejova B."/>
            <person name="Vinar T."/>
            <person name="Xu M."/>
            <person name="Wang M.-X."/>
            <person name="Zhang S.-G."/>
            <person name="Huang M.-R."/>
            <person name="Wu R."/>
            <person name="Zhou Y."/>
        </authorList>
    </citation>
    <scope>NUCLEOTIDE SEQUENCE [LARGE SCALE GENOMIC DNA]</scope>
    <source>
        <strain evidence="1 2">MB_m1</strain>
    </source>
</reference>
<dbReference type="RefSeq" id="XP_007295455.1">
    <property type="nucleotide sequence ID" value="XM_007295393.1"/>
</dbReference>
<dbReference type="HOGENOM" id="CLU_041809_0_0_1"/>
<name>K1WN59_MARBU</name>
<dbReference type="Proteomes" id="UP000006753">
    <property type="component" value="Unassembled WGS sequence"/>
</dbReference>
<protein>
    <submittedName>
        <fullName evidence="1">Uncharacterized protein</fullName>
    </submittedName>
</protein>
<evidence type="ECO:0000313" key="1">
    <source>
        <dbReference type="EMBL" id="EKD14336.1"/>
    </source>
</evidence>
<dbReference type="GeneID" id="18763501"/>
<accession>K1WN59</accession>
<dbReference type="eggNOG" id="ENOG502S9BI">
    <property type="taxonomic scope" value="Eukaryota"/>
</dbReference>